<dbReference type="RefSeq" id="WP_041113602.1">
    <property type="nucleotide sequence ID" value="NZ_JARTHD010000008.1"/>
</dbReference>
<dbReference type="Gene3D" id="1.20.120.450">
    <property type="entry name" value="dinb family like domain"/>
    <property type="match status" value="1"/>
</dbReference>
<evidence type="ECO:0000313" key="2">
    <source>
        <dbReference type="EMBL" id="KIL78945.1"/>
    </source>
</evidence>
<dbReference type="SUPFAM" id="SSF109854">
    <property type="entry name" value="DinB/YfiT-like putative metalloenzymes"/>
    <property type="match status" value="1"/>
</dbReference>
<organism evidence="2 3">
    <name type="scientific">Bacillus badius</name>
    <dbReference type="NCBI Taxonomy" id="1455"/>
    <lineage>
        <taxon>Bacteria</taxon>
        <taxon>Bacillati</taxon>
        <taxon>Bacillota</taxon>
        <taxon>Bacilli</taxon>
        <taxon>Bacillales</taxon>
        <taxon>Bacillaceae</taxon>
        <taxon>Pseudobacillus</taxon>
    </lineage>
</organism>
<reference evidence="2 3" key="1">
    <citation type="submission" date="2015-01" db="EMBL/GenBank/DDBJ databases">
        <title>Genome Assembly of Bacillus badius MTCC 1458.</title>
        <authorList>
            <person name="Verma A."/>
            <person name="Khatri I."/>
            <person name="Mual P."/>
            <person name="Subramanian S."/>
            <person name="Krishnamurthi S."/>
        </authorList>
    </citation>
    <scope>NUCLEOTIDE SEQUENCE [LARGE SCALE GENOMIC DNA]</scope>
    <source>
        <strain evidence="2 3">MTCC 1458</strain>
    </source>
</reference>
<dbReference type="InterPro" id="IPR034660">
    <property type="entry name" value="DinB/YfiT-like"/>
</dbReference>
<feature type="domain" description="DinB-like" evidence="1">
    <location>
        <begin position="18"/>
        <end position="148"/>
    </location>
</feature>
<protein>
    <recommendedName>
        <fullName evidence="1">DinB-like domain-containing protein</fullName>
    </recommendedName>
</protein>
<dbReference type="Pfam" id="PF12867">
    <property type="entry name" value="DinB_2"/>
    <property type="match status" value="1"/>
</dbReference>
<keyword evidence="3" id="KW-1185">Reference proteome</keyword>
<sequence>MNKWKQEILQHQLGSIAFVQSLHSLSEKDWRAPINEGKWTAAEIIGHLTPWDEFVLQKRLPYLSSECEFPESPDVQAINAQSASMSRQQQQQETISRFVSVREALYQAIDELPDDGWEVNYTIGTASVSLYEYFKGLAEHDLHHFEQIKQVLPLVK</sequence>
<proteinExistence type="predicted"/>
<name>A0ABR5AWH4_BACBA</name>
<dbReference type="InterPro" id="IPR024775">
    <property type="entry name" value="DinB-like"/>
</dbReference>
<dbReference type="Proteomes" id="UP000031982">
    <property type="component" value="Unassembled WGS sequence"/>
</dbReference>
<evidence type="ECO:0000313" key="3">
    <source>
        <dbReference type="Proteomes" id="UP000031982"/>
    </source>
</evidence>
<comment type="caution">
    <text evidence="2">The sequence shown here is derived from an EMBL/GenBank/DDBJ whole genome shotgun (WGS) entry which is preliminary data.</text>
</comment>
<evidence type="ECO:0000259" key="1">
    <source>
        <dbReference type="Pfam" id="PF12867"/>
    </source>
</evidence>
<accession>A0ABR5AWH4</accession>
<gene>
    <name evidence="2" type="ORF">SD77_3746</name>
</gene>
<dbReference type="EMBL" id="JXLP01000005">
    <property type="protein sequence ID" value="KIL78945.1"/>
    <property type="molecule type" value="Genomic_DNA"/>
</dbReference>